<evidence type="ECO:0000313" key="1">
    <source>
        <dbReference type="EMBL" id="KAJ2969969.1"/>
    </source>
</evidence>
<evidence type="ECO:0000313" key="2">
    <source>
        <dbReference type="Proteomes" id="UP001144978"/>
    </source>
</evidence>
<keyword evidence="2" id="KW-1185">Reference proteome</keyword>
<sequence length="124" mass="13318">MHVFHAYAAYKPVFKRSATVILDDTKPTSTAPASEPTPAPSTDEPKDSSSSPHAEPQLPVATQIPQFTVLPPQTSAEVLGEVHTLFYRILQEIAPAALETSAIFPEPVVGGSMPEAWTALLLRI</sequence>
<comment type="caution">
    <text evidence="1">The sequence shown here is derived from an EMBL/GenBank/DDBJ whole genome shotgun (WGS) entry which is preliminary data.</text>
</comment>
<dbReference type="EMBL" id="JANSHE010005647">
    <property type="protein sequence ID" value="KAJ2969969.1"/>
    <property type="molecule type" value="Genomic_DNA"/>
</dbReference>
<name>A0ACC1MUN5_9APHY</name>
<organism evidence="1 2">
    <name type="scientific">Trametes sanguinea</name>
    <dbReference type="NCBI Taxonomy" id="158606"/>
    <lineage>
        <taxon>Eukaryota</taxon>
        <taxon>Fungi</taxon>
        <taxon>Dikarya</taxon>
        <taxon>Basidiomycota</taxon>
        <taxon>Agaricomycotina</taxon>
        <taxon>Agaricomycetes</taxon>
        <taxon>Polyporales</taxon>
        <taxon>Polyporaceae</taxon>
        <taxon>Trametes</taxon>
    </lineage>
</organism>
<dbReference type="Proteomes" id="UP001144978">
    <property type="component" value="Unassembled WGS sequence"/>
</dbReference>
<gene>
    <name evidence="1" type="ORF">NUW54_g12842</name>
</gene>
<proteinExistence type="predicted"/>
<accession>A0ACC1MUN5</accession>
<protein>
    <submittedName>
        <fullName evidence="1">Uncharacterized protein</fullName>
    </submittedName>
</protein>
<reference evidence="1" key="1">
    <citation type="submission" date="2022-08" db="EMBL/GenBank/DDBJ databases">
        <title>Genome Sequence of Pycnoporus sanguineus.</title>
        <authorList>
            <person name="Buettner E."/>
        </authorList>
    </citation>
    <scope>NUCLEOTIDE SEQUENCE</scope>
    <source>
        <strain evidence="1">CG-C14</strain>
    </source>
</reference>